<feature type="domain" description="hAT-like transposase RNase-H fold" evidence="7">
    <location>
        <begin position="219"/>
        <end position="268"/>
    </location>
</feature>
<dbReference type="InterPro" id="IPR052035">
    <property type="entry name" value="ZnF_BED_domain_contain"/>
</dbReference>
<dbReference type="PANTHER" id="PTHR46481">
    <property type="entry name" value="ZINC FINGER BED DOMAIN-CONTAINING PROTEIN 4"/>
    <property type="match status" value="1"/>
</dbReference>
<dbReference type="InterPro" id="IPR012337">
    <property type="entry name" value="RNaseH-like_sf"/>
</dbReference>
<keyword evidence="5" id="KW-0238">DNA-binding</keyword>
<sequence length="369" mass="43584">MWKSKNQKIEYMVVTGHWINSEWKLQKRVLSFLHIPPPRRGLQISDAIFKCVKDWGIQNKIFSISVDNASNNDSAIRLLKDNFSRAGRLLCEGKLFHVRCCAHVLNLMVQDGLTEIMDITQKIRESVDYINRSDGRIILFSKIVQQLRLPGKKLIHDCRTRWNSTYEMLSCALKFREVFPQFAERDAHYDCCPNLEDWEKVEKVCSILQYFWAATQIISGSEYPTSNLFLKEVQKIKIMLDRNANVRDEFIQAMVQKIKVKFDKYWEIAQQNIREVKKALYDLYDEYVVANNVEERENLHVNEVGGDGQLEEGWDDWDEYIKQIRLAPETVQVLMCAGYWCRCLHGVKKKTKVSFYGKFNLYRFYIFKI</sequence>
<dbReference type="EMBL" id="KQ999860">
    <property type="protein sequence ID" value="KZV40817.1"/>
    <property type="molecule type" value="Genomic_DNA"/>
</dbReference>
<keyword evidence="9" id="KW-1185">Reference proteome</keyword>
<dbReference type="GO" id="GO:0008270">
    <property type="term" value="F:zinc ion binding"/>
    <property type="evidence" value="ECO:0007669"/>
    <property type="project" value="UniProtKB-KW"/>
</dbReference>
<dbReference type="GO" id="GO:0003677">
    <property type="term" value="F:DNA binding"/>
    <property type="evidence" value="ECO:0007669"/>
    <property type="project" value="UniProtKB-KW"/>
</dbReference>
<dbReference type="Pfam" id="PF14372">
    <property type="entry name" value="hAT-like_RNase-H"/>
    <property type="match status" value="1"/>
</dbReference>
<reference evidence="8 9" key="1">
    <citation type="journal article" date="2015" name="Proc. Natl. Acad. Sci. U.S.A.">
        <title>The resurrection genome of Boea hygrometrica: A blueprint for survival of dehydration.</title>
        <authorList>
            <person name="Xiao L."/>
            <person name="Yang G."/>
            <person name="Zhang L."/>
            <person name="Yang X."/>
            <person name="Zhao S."/>
            <person name="Ji Z."/>
            <person name="Zhou Q."/>
            <person name="Hu M."/>
            <person name="Wang Y."/>
            <person name="Chen M."/>
            <person name="Xu Y."/>
            <person name="Jin H."/>
            <person name="Xiao X."/>
            <person name="Hu G."/>
            <person name="Bao F."/>
            <person name="Hu Y."/>
            <person name="Wan P."/>
            <person name="Li L."/>
            <person name="Deng X."/>
            <person name="Kuang T."/>
            <person name="Xiang C."/>
            <person name="Zhu J.K."/>
            <person name="Oliver M.J."/>
            <person name="He Y."/>
        </authorList>
    </citation>
    <scope>NUCLEOTIDE SEQUENCE [LARGE SCALE GENOMIC DNA]</scope>
    <source>
        <strain evidence="9">cv. XS01</strain>
    </source>
</reference>
<keyword evidence="4" id="KW-0862">Zinc</keyword>
<comment type="subcellular location">
    <subcellularLocation>
        <location evidence="1">Nucleus</location>
    </subcellularLocation>
</comment>
<keyword evidence="3" id="KW-0863">Zinc-finger</keyword>
<accession>A0A2Z7C281</accession>
<dbReference type="Proteomes" id="UP000250235">
    <property type="component" value="Unassembled WGS sequence"/>
</dbReference>
<dbReference type="PANTHER" id="PTHR46481:SF10">
    <property type="entry name" value="ZINC FINGER BED DOMAIN-CONTAINING PROTEIN 39"/>
    <property type="match status" value="1"/>
</dbReference>
<evidence type="ECO:0000256" key="6">
    <source>
        <dbReference type="ARBA" id="ARBA00023242"/>
    </source>
</evidence>
<protein>
    <submittedName>
        <fullName evidence="8">Zinc finger BED domain-containing protein RICESLEEPER 2-like</fullName>
    </submittedName>
</protein>
<dbReference type="AlphaFoldDB" id="A0A2Z7C281"/>
<evidence type="ECO:0000256" key="4">
    <source>
        <dbReference type="ARBA" id="ARBA00022833"/>
    </source>
</evidence>
<evidence type="ECO:0000313" key="8">
    <source>
        <dbReference type="EMBL" id="KZV40817.1"/>
    </source>
</evidence>
<dbReference type="GO" id="GO:0005634">
    <property type="term" value="C:nucleus"/>
    <property type="evidence" value="ECO:0007669"/>
    <property type="project" value="UniProtKB-SubCell"/>
</dbReference>
<dbReference type="InterPro" id="IPR025525">
    <property type="entry name" value="hAT-like_transposase_RNase-H"/>
</dbReference>
<evidence type="ECO:0000256" key="5">
    <source>
        <dbReference type="ARBA" id="ARBA00023125"/>
    </source>
</evidence>
<gene>
    <name evidence="8" type="ORF">F511_17737</name>
</gene>
<evidence type="ECO:0000256" key="1">
    <source>
        <dbReference type="ARBA" id="ARBA00004123"/>
    </source>
</evidence>
<evidence type="ECO:0000256" key="3">
    <source>
        <dbReference type="ARBA" id="ARBA00022771"/>
    </source>
</evidence>
<evidence type="ECO:0000259" key="7">
    <source>
        <dbReference type="Pfam" id="PF14372"/>
    </source>
</evidence>
<dbReference type="OrthoDB" id="2610923at2759"/>
<evidence type="ECO:0000256" key="2">
    <source>
        <dbReference type="ARBA" id="ARBA00022723"/>
    </source>
</evidence>
<dbReference type="SUPFAM" id="SSF53098">
    <property type="entry name" value="Ribonuclease H-like"/>
    <property type="match status" value="1"/>
</dbReference>
<organism evidence="8 9">
    <name type="scientific">Dorcoceras hygrometricum</name>
    <dbReference type="NCBI Taxonomy" id="472368"/>
    <lineage>
        <taxon>Eukaryota</taxon>
        <taxon>Viridiplantae</taxon>
        <taxon>Streptophyta</taxon>
        <taxon>Embryophyta</taxon>
        <taxon>Tracheophyta</taxon>
        <taxon>Spermatophyta</taxon>
        <taxon>Magnoliopsida</taxon>
        <taxon>eudicotyledons</taxon>
        <taxon>Gunneridae</taxon>
        <taxon>Pentapetalae</taxon>
        <taxon>asterids</taxon>
        <taxon>lamiids</taxon>
        <taxon>Lamiales</taxon>
        <taxon>Gesneriaceae</taxon>
        <taxon>Didymocarpoideae</taxon>
        <taxon>Trichosporeae</taxon>
        <taxon>Loxocarpinae</taxon>
        <taxon>Dorcoceras</taxon>
    </lineage>
</organism>
<keyword evidence="6" id="KW-0539">Nucleus</keyword>
<name>A0A2Z7C281_9LAMI</name>
<keyword evidence="2" id="KW-0479">Metal-binding</keyword>
<proteinExistence type="predicted"/>
<evidence type="ECO:0000313" key="9">
    <source>
        <dbReference type="Proteomes" id="UP000250235"/>
    </source>
</evidence>